<feature type="region of interest" description="Disordered" evidence="1">
    <location>
        <begin position="23"/>
        <end position="86"/>
    </location>
</feature>
<reference evidence="2 3" key="1">
    <citation type="submission" date="2019-02" db="EMBL/GenBank/DDBJ databases">
        <title>Deep-cultivation of Planctomycetes and their phenomic and genomic characterization uncovers novel biology.</title>
        <authorList>
            <person name="Wiegand S."/>
            <person name="Jogler M."/>
            <person name="Boedeker C."/>
            <person name="Pinto D."/>
            <person name="Vollmers J."/>
            <person name="Rivas-Marin E."/>
            <person name="Kohn T."/>
            <person name="Peeters S.H."/>
            <person name="Heuer A."/>
            <person name="Rast P."/>
            <person name="Oberbeckmann S."/>
            <person name="Bunk B."/>
            <person name="Jeske O."/>
            <person name="Meyerdierks A."/>
            <person name="Storesund J.E."/>
            <person name="Kallscheuer N."/>
            <person name="Luecker S."/>
            <person name="Lage O.M."/>
            <person name="Pohl T."/>
            <person name="Merkel B.J."/>
            <person name="Hornburger P."/>
            <person name="Mueller R.-W."/>
            <person name="Bruemmer F."/>
            <person name="Labrenz M."/>
            <person name="Spormann A.M."/>
            <person name="Op den Camp H."/>
            <person name="Overmann J."/>
            <person name="Amann R."/>
            <person name="Jetten M.S.M."/>
            <person name="Mascher T."/>
            <person name="Medema M.H."/>
            <person name="Devos D.P."/>
            <person name="Kaster A.-K."/>
            <person name="Ovreas L."/>
            <person name="Rohde M."/>
            <person name="Galperin M.Y."/>
            <person name="Jogler C."/>
        </authorList>
    </citation>
    <scope>NUCLEOTIDE SEQUENCE [LARGE SCALE GENOMIC DNA]</scope>
    <source>
        <strain evidence="2 3">Poly24</strain>
    </source>
</reference>
<evidence type="ECO:0000256" key="1">
    <source>
        <dbReference type="SAM" id="MobiDB-lite"/>
    </source>
</evidence>
<protein>
    <submittedName>
        <fullName evidence="2">Uncharacterized protein</fullName>
    </submittedName>
</protein>
<organism evidence="2 3">
    <name type="scientific">Rosistilla carotiformis</name>
    <dbReference type="NCBI Taxonomy" id="2528017"/>
    <lineage>
        <taxon>Bacteria</taxon>
        <taxon>Pseudomonadati</taxon>
        <taxon>Planctomycetota</taxon>
        <taxon>Planctomycetia</taxon>
        <taxon>Pirellulales</taxon>
        <taxon>Pirellulaceae</taxon>
        <taxon>Rosistilla</taxon>
    </lineage>
</organism>
<keyword evidence="3" id="KW-1185">Reference proteome</keyword>
<evidence type="ECO:0000313" key="3">
    <source>
        <dbReference type="Proteomes" id="UP000315082"/>
    </source>
</evidence>
<name>A0A518JYZ0_9BACT</name>
<dbReference type="KEGG" id="rcf:Poly24_44860"/>
<proteinExistence type="predicted"/>
<dbReference type="Proteomes" id="UP000315082">
    <property type="component" value="Chromosome"/>
</dbReference>
<dbReference type="AlphaFoldDB" id="A0A518JYZ0"/>
<evidence type="ECO:0000313" key="2">
    <source>
        <dbReference type="EMBL" id="QDV70760.1"/>
    </source>
</evidence>
<dbReference type="EMBL" id="CP036348">
    <property type="protein sequence ID" value="QDV70760.1"/>
    <property type="molecule type" value="Genomic_DNA"/>
</dbReference>
<accession>A0A518JYZ0</accession>
<sequence>MAWARQMVEPAALARMNAMWNGERDRHVPHTPGAGRTSSNLHSPACRAGYQPTAPGFISQRAKGQRPGVGGDNRPGLQANHVNHRR</sequence>
<gene>
    <name evidence="2" type="ORF">Poly24_44860</name>
</gene>